<keyword evidence="1" id="KW-1133">Transmembrane helix</keyword>
<keyword evidence="1" id="KW-0812">Transmembrane</keyword>
<reference evidence="2 3" key="1">
    <citation type="submission" date="2024-09" db="EMBL/GenBank/DDBJ databases">
        <authorList>
            <person name="Zhang Z.-H."/>
        </authorList>
    </citation>
    <scope>NUCLEOTIDE SEQUENCE [LARGE SCALE GENOMIC DNA]</scope>
    <source>
        <strain evidence="2 3">HHTR114</strain>
    </source>
</reference>
<evidence type="ECO:0000313" key="2">
    <source>
        <dbReference type="EMBL" id="MFC6036790.1"/>
    </source>
</evidence>
<gene>
    <name evidence="2" type="ORF">ACFMB1_14625</name>
</gene>
<protein>
    <submittedName>
        <fullName evidence="2">Uncharacterized protein</fullName>
    </submittedName>
</protein>
<sequence length="104" mass="10547">MQAGFLKFCRSRAGAALIAAVIALLASQIIISAHATKYGDGPHKHDGQVCVLSLAAPGVDKAIANAAFALVVIAAVWCAGAQVAQTERAAIAVRAAKPRGPPSF</sequence>
<keyword evidence="3" id="KW-1185">Reference proteome</keyword>
<keyword evidence="1" id="KW-0472">Membrane</keyword>
<organism evidence="2 3">
    <name type="scientific">Hyphococcus aureus</name>
    <dbReference type="NCBI Taxonomy" id="2666033"/>
    <lineage>
        <taxon>Bacteria</taxon>
        <taxon>Pseudomonadati</taxon>
        <taxon>Pseudomonadota</taxon>
        <taxon>Alphaproteobacteria</taxon>
        <taxon>Parvularculales</taxon>
        <taxon>Parvularculaceae</taxon>
        <taxon>Hyphococcus</taxon>
    </lineage>
</organism>
<dbReference type="EMBL" id="JBHPON010000002">
    <property type="protein sequence ID" value="MFC6036790.1"/>
    <property type="molecule type" value="Genomic_DNA"/>
</dbReference>
<accession>A0ABW1KXG9</accession>
<name>A0ABW1KXG9_9PROT</name>
<comment type="caution">
    <text evidence="2">The sequence shown here is derived from an EMBL/GenBank/DDBJ whole genome shotgun (WGS) entry which is preliminary data.</text>
</comment>
<evidence type="ECO:0000256" key="1">
    <source>
        <dbReference type="SAM" id="Phobius"/>
    </source>
</evidence>
<feature type="transmembrane region" description="Helical" evidence="1">
    <location>
        <begin position="62"/>
        <end position="84"/>
    </location>
</feature>
<proteinExistence type="predicted"/>
<dbReference type="Proteomes" id="UP001596116">
    <property type="component" value="Unassembled WGS sequence"/>
</dbReference>
<evidence type="ECO:0000313" key="3">
    <source>
        <dbReference type="Proteomes" id="UP001596116"/>
    </source>
</evidence>
<dbReference type="RefSeq" id="WP_379881964.1">
    <property type="nucleotide sequence ID" value="NZ_JBHPON010000002.1"/>
</dbReference>